<feature type="non-terminal residue" evidence="7">
    <location>
        <position position="1"/>
    </location>
</feature>
<keyword evidence="2" id="KW-0067">ATP-binding</keyword>
<dbReference type="Gene3D" id="3.40.50.300">
    <property type="entry name" value="P-loop containing nucleotide triphosphate hydrolases"/>
    <property type="match status" value="3"/>
</dbReference>
<comment type="caution">
    <text evidence="7">The sequence shown here is derived from an EMBL/GenBank/DDBJ whole genome shotgun (WGS) entry which is preliminary data.</text>
</comment>
<evidence type="ECO:0000256" key="2">
    <source>
        <dbReference type="ARBA" id="ARBA00022840"/>
    </source>
</evidence>
<dbReference type="InterPro" id="IPR011704">
    <property type="entry name" value="ATPase_dyneun-rel_AAA"/>
</dbReference>
<evidence type="ECO:0000259" key="3">
    <source>
        <dbReference type="Pfam" id="PF00004"/>
    </source>
</evidence>
<dbReference type="EMBL" id="CALNXI010005035">
    <property type="protein sequence ID" value="CAH3196855.1"/>
    <property type="molecule type" value="Genomic_DNA"/>
</dbReference>
<evidence type="ECO:0000259" key="4">
    <source>
        <dbReference type="Pfam" id="PF07728"/>
    </source>
</evidence>
<accession>A0ABN8T0Q1</accession>
<dbReference type="Pfam" id="PF17867">
    <property type="entry name" value="AAA_lid_7"/>
    <property type="match status" value="1"/>
</dbReference>
<sequence>GEQLSKLFEWCDGPLVQAMKTGAMLLVDEISLADDSVLERLNSVLEPERTLLLAEKGGSGLTSGEDVDVLVAHEDFKIIATMNPGGDFGKKELSPALRNRFTEIWCPPSNARADLIQIIEHNIKPGVVLKSASHESSGVGEAILDFIEWFHSTDFGKRFVVSTRDLLSWVNFINTCSASTFSDSIDDNSNDKVLLSPAQAYVHGACLVFLDALGSGMTSFSPSSSSSSGALKDAYQACYEFLRRQVDLKEETHGSSWGPEIDKDGNSNYRPDYFGVSPFFIPRGPLPPPEHFSSTYALNSPTASLNAQRLLRALQLPRPILLEGSPGVGKTSLVGAIAKASGHELIRINLSEQTIYIPELGMTFKVQRGKTRLFACQNPLNQGGGRKGLPKSFLNRFTQVFVEPLSKSDLLFITGALYPEIDPAILIQMVTFNMKIHEETVVEARWGRKGSPWELNLRDVFRWCDLLIKHQFPGCWDPAQFVRLIYCDRMRTVKDKQMVGPRSCGKTSLVHLVSQLTGNKLEVMAMNSAMDTTELLGGFEQ</sequence>
<feature type="non-terminal residue" evidence="7">
    <location>
        <position position="541"/>
    </location>
</feature>
<feature type="domain" description="Midasin AAA lid" evidence="5">
    <location>
        <begin position="409"/>
        <end position="499"/>
    </location>
</feature>
<evidence type="ECO:0000259" key="6">
    <source>
        <dbReference type="Pfam" id="PF21108"/>
    </source>
</evidence>
<evidence type="ECO:0000259" key="5">
    <source>
        <dbReference type="Pfam" id="PF17867"/>
    </source>
</evidence>
<reference evidence="7 8" key="1">
    <citation type="submission" date="2022-05" db="EMBL/GenBank/DDBJ databases">
        <authorList>
            <consortium name="Genoscope - CEA"/>
            <person name="William W."/>
        </authorList>
    </citation>
    <scope>NUCLEOTIDE SEQUENCE [LARGE SCALE GENOMIC DNA]</scope>
</reference>
<name>A0ABN8T0Q1_9CNID</name>
<dbReference type="Pfam" id="PF21108">
    <property type="entry name" value="MDN1_4th"/>
    <property type="match status" value="1"/>
</dbReference>
<feature type="domain" description="Midasin lid" evidence="6">
    <location>
        <begin position="135"/>
        <end position="211"/>
    </location>
</feature>
<dbReference type="InterPro" id="IPR040848">
    <property type="entry name" value="AAA_lid_7"/>
</dbReference>
<dbReference type="Pfam" id="PF00004">
    <property type="entry name" value="AAA"/>
    <property type="match status" value="1"/>
</dbReference>
<dbReference type="InterPro" id="IPR027417">
    <property type="entry name" value="P-loop_NTPase"/>
</dbReference>
<evidence type="ECO:0008006" key="9">
    <source>
        <dbReference type="Google" id="ProtNLM"/>
    </source>
</evidence>
<dbReference type="SUPFAM" id="SSF52540">
    <property type="entry name" value="P-loop containing nucleoside triphosphate hydrolases"/>
    <property type="match status" value="2"/>
</dbReference>
<keyword evidence="1" id="KW-0547">Nucleotide-binding</keyword>
<organism evidence="7 8">
    <name type="scientific">Porites evermanni</name>
    <dbReference type="NCBI Taxonomy" id="104178"/>
    <lineage>
        <taxon>Eukaryota</taxon>
        <taxon>Metazoa</taxon>
        <taxon>Cnidaria</taxon>
        <taxon>Anthozoa</taxon>
        <taxon>Hexacorallia</taxon>
        <taxon>Scleractinia</taxon>
        <taxon>Fungiina</taxon>
        <taxon>Poritidae</taxon>
        <taxon>Porites</taxon>
    </lineage>
</organism>
<dbReference type="PANTHER" id="PTHR48103">
    <property type="entry name" value="MIDASIN-RELATED"/>
    <property type="match status" value="1"/>
</dbReference>
<dbReference type="PANTHER" id="PTHR48103:SF2">
    <property type="entry name" value="MIDASIN"/>
    <property type="match status" value="1"/>
</dbReference>
<dbReference type="InterPro" id="IPR048617">
    <property type="entry name" value="MDN1_AAA_lid_4"/>
</dbReference>
<evidence type="ECO:0000313" key="7">
    <source>
        <dbReference type="EMBL" id="CAH3196855.1"/>
    </source>
</evidence>
<keyword evidence="8" id="KW-1185">Reference proteome</keyword>
<evidence type="ECO:0000313" key="8">
    <source>
        <dbReference type="Proteomes" id="UP001159427"/>
    </source>
</evidence>
<protein>
    <recommendedName>
        <fullName evidence="9">Midasin</fullName>
    </recommendedName>
</protein>
<dbReference type="InterPro" id="IPR003959">
    <property type="entry name" value="ATPase_AAA_core"/>
</dbReference>
<gene>
    <name evidence="7" type="ORF">PEVE_00033773</name>
</gene>
<dbReference type="Proteomes" id="UP001159427">
    <property type="component" value="Unassembled WGS sequence"/>
</dbReference>
<dbReference type="Pfam" id="PF07728">
    <property type="entry name" value="AAA_5"/>
    <property type="match status" value="1"/>
</dbReference>
<feature type="domain" description="ATPase dynein-related AAA" evidence="4">
    <location>
        <begin position="8"/>
        <end position="101"/>
    </location>
</feature>
<evidence type="ECO:0000256" key="1">
    <source>
        <dbReference type="ARBA" id="ARBA00022741"/>
    </source>
</evidence>
<proteinExistence type="predicted"/>
<feature type="domain" description="ATPase AAA-type core" evidence="3">
    <location>
        <begin position="320"/>
        <end position="354"/>
    </location>
</feature>